<dbReference type="PIRSF" id="PIRSF005962">
    <property type="entry name" value="Pept_M20D_amidohydro"/>
    <property type="match status" value="1"/>
</dbReference>
<sequence>MNTLEILKDRKPEMKSWMDTMHKNPELSMKEENTAKYIVDTLKSFGGFEIAEGVGKYGIVAPLKNGDSEKSIGLRADFDALPIEEENDLPYKSTVAGNAHLCGHDAHTTMLLGAAKYLSETKNFNGTVRFFFQPGEETMEGAPAMIADGLFERFPVDSVYGMHNMPGLELGKFYFNTGKFMAAVDNWEIEITGKGSHGSMPELGIDPIVCGSSLVMALQTIVSRNVSPWRTSVVNVGAFQSGIAGNAVPQKAILRLSIRNMDPEDRKMVLDKVRLITKTQAESFNCEVEIREGIPGTVLVNTNEETHWAAKVAKETFGEENVFTDAHPYMGSEDFAFMLEKKKGNYCMLGNGDTFMVHHPKYVFNQDLLPVGARYWVALVENYLKKTVQK</sequence>
<organism evidence="3 4">
    <name type="scientific">Chryseobacterium suipulveris</name>
    <dbReference type="NCBI Taxonomy" id="2929800"/>
    <lineage>
        <taxon>Bacteria</taxon>
        <taxon>Pseudomonadati</taxon>
        <taxon>Bacteroidota</taxon>
        <taxon>Flavobacteriia</taxon>
        <taxon>Flavobacteriales</taxon>
        <taxon>Weeksellaceae</taxon>
        <taxon>Chryseobacterium group</taxon>
        <taxon>Chryseobacterium</taxon>
    </lineage>
</organism>
<feature type="domain" description="Peptidase M20 dimerisation" evidence="2">
    <location>
        <begin position="187"/>
        <end position="281"/>
    </location>
</feature>
<dbReference type="Gene3D" id="3.40.630.10">
    <property type="entry name" value="Zn peptidases"/>
    <property type="match status" value="1"/>
</dbReference>
<evidence type="ECO:0000259" key="2">
    <source>
        <dbReference type="Pfam" id="PF07687"/>
    </source>
</evidence>
<dbReference type="Proteomes" id="UP000831460">
    <property type="component" value="Chromosome"/>
</dbReference>
<accession>A0ABY4BTD1</accession>
<dbReference type="SUPFAM" id="SSF55031">
    <property type="entry name" value="Bacterial exopeptidase dimerisation domain"/>
    <property type="match status" value="1"/>
</dbReference>
<dbReference type="InterPro" id="IPR011650">
    <property type="entry name" value="Peptidase_M20_dimer"/>
</dbReference>
<reference evidence="3 4" key="1">
    <citation type="submission" date="2022-03" db="EMBL/GenBank/DDBJ databases">
        <title>Chryseobacterium sp. isolated from particulate matters in swine house.</title>
        <authorList>
            <person name="Won M."/>
            <person name="Kim S.-J."/>
            <person name="Kwon S.-W."/>
        </authorList>
    </citation>
    <scope>NUCLEOTIDE SEQUENCE [LARGE SCALE GENOMIC DNA]</scope>
    <source>
        <strain evidence="3 4">SC2-2</strain>
    </source>
</reference>
<dbReference type="EMBL" id="CP094532">
    <property type="protein sequence ID" value="UOE39835.1"/>
    <property type="molecule type" value="Genomic_DNA"/>
</dbReference>
<keyword evidence="1" id="KW-0378">Hydrolase</keyword>
<proteinExistence type="predicted"/>
<dbReference type="Pfam" id="PF07687">
    <property type="entry name" value="M20_dimer"/>
    <property type="match status" value="1"/>
</dbReference>
<dbReference type="InterPro" id="IPR002933">
    <property type="entry name" value="Peptidase_M20"/>
</dbReference>
<dbReference type="NCBIfam" id="TIGR01891">
    <property type="entry name" value="amidohydrolases"/>
    <property type="match status" value="1"/>
</dbReference>
<dbReference type="PANTHER" id="PTHR11014">
    <property type="entry name" value="PEPTIDASE M20 FAMILY MEMBER"/>
    <property type="match status" value="1"/>
</dbReference>
<evidence type="ECO:0000256" key="1">
    <source>
        <dbReference type="ARBA" id="ARBA00022801"/>
    </source>
</evidence>
<dbReference type="RefSeq" id="WP_243547689.1">
    <property type="nucleotide sequence ID" value="NZ_CP094532.1"/>
</dbReference>
<dbReference type="Pfam" id="PF01546">
    <property type="entry name" value="Peptidase_M20"/>
    <property type="match status" value="1"/>
</dbReference>
<evidence type="ECO:0000313" key="3">
    <source>
        <dbReference type="EMBL" id="UOE39835.1"/>
    </source>
</evidence>
<keyword evidence="4" id="KW-1185">Reference proteome</keyword>
<name>A0ABY4BTD1_9FLAO</name>
<dbReference type="SUPFAM" id="SSF53187">
    <property type="entry name" value="Zn-dependent exopeptidases"/>
    <property type="match status" value="1"/>
</dbReference>
<dbReference type="PANTHER" id="PTHR11014:SF63">
    <property type="entry name" value="METALLOPEPTIDASE, PUTATIVE (AFU_ORTHOLOGUE AFUA_6G09600)-RELATED"/>
    <property type="match status" value="1"/>
</dbReference>
<dbReference type="Gene3D" id="3.30.70.360">
    <property type="match status" value="1"/>
</dbReference>
<protein>
    <submittedName>
        <fullName evidence="3">M20 family metallopeptidase</fullName>
    </submittedName>
</protein>
<dbReference type="InterPro" id="IPR017439">
    <property type="entry name" value="Amidohydrolase"/>
</dbReference>
<evidence type="ECO:0000313" key="4">
    <source>
        <dbReference type="Proteomes" id="UP000831460"/>
    </source>
</evidence>
<dbReference type="InterPro" id="IPR036264">
    <property type="entry name" value="Bact_exopeptidase_dim_dom"/>
</dbReference>
<gene>
    <name evidence="3" type="ORF">MTP09_07825</name>
</gene>
<dbReference type="CDD" id="cd05666">
    <property type="entry name" value="M20_Acy1-like"/>
    <property type="match status" value="1"/>
</dbReference>